<reference evidence="1 2" key="1">
    <citation type="journal article" date="2010" name="Nature">
        <title>Genome sequencing and analysis of the model grass Brachypodium distachyon.</title>
        <authorList>
            <consortium name="International Brachypodium Initiative"/>
        </authorList>
    </citation>
    <scope>NUCLEOTIDE SEQUENCE [LARGE SCALE GENOMIC DNA]</scope>
    <source>
        <strain evidence="1 2">Bd21</strain>
    </source>
</reference>
<reference evidence="1" key="2">
    <citation type="submission" date="2017-06" db="EMBL/GenBank/DDBJ databases">
        <title>WGS assembly of Brachypodium distachyon.</title>
        <authorList>
            <consortium name="The International Brachypodium Initiative"/>
            <person name="Lucas S."/>
            <person name="Harmon-Smith M."/>
            <person name="Lail K."/>
            <person name="Tice H."/>
            <person name="Grimwood J."/>
            <person name="Bruce D."/>
            <person name="Barry K."/>
            <person name="Shu S."/>
            <person name="Lindquist E."/>
            <person name="Wang M."/>
            <person name="Pitluck S."/>
            <person name="Vogel J.P."/>
            <person name="Garvin D.F."/>
            <person name="Mockler T.C."/>
            <person name="Schmutz J."/>
            <person name="Rokhsar D."/>
            <person name="Bevan M.W."/>
        </authorList>
    </citation>
    <scope>NUCLEOTIDE SEQUENCE</scope>
    <source>
        <strain evidence="1">Bd21</strain>
    </source>
</reference>
<name>A0A2K2DKY2_BRADI</name>
<evidence type="ECO:0000313" key="3">
    <source>
        <dbReference type="Proteomes" id="UP000008810"/>
    </source>
</evidence>
<dbReference type="EMBL" id="CM000880">
    <property type="protein sequence ID" value="PNT74921.1"/>
    <property type="molecule type" value="Genomic_DNA"/>
</dbReference>
<organism evidence="1">
    <name type="scientific">Brachypodium distachyon</name>
    <name type="common">Purple false brome</name>
    <name type="synonym">Trachynia distachya</name>
    <dbReference type="NCBI Taxonomy" id="15368"/>
    <lineage>
        <taxon>Eukaryota</taxon>
        <taxon>Viridiplantae</taxon>
        <taxon>Streptophyta</taxon>
        <taxon>Embryophyta</taxon>
        <taxon>Tracheophyta</taxon>
        <taxon>Spermatophyta</taxon>
        <taxon>Magnoliopsida</taxon>
        <taxon>Liliopsida</taxon>
        <taxon>Poales</taxon>
        <taxon>Poaceae</taxon>
        <taxon>BOP clade</taxon>
        <taxon>Pooideae</taxon>
        <taxon>Stipodae</taxon>
        <taxon>Brachypodieae</taxon>
        <taxon>Brachypodium</taxon>
    </lineage>
</organism>
<evidence type="ECO:0000313" key="2">
    <source>
        <dbReference type="EnsemblPlants" id="PNT74921"/>
    </source>
</evidence>
<accession>A0A2K2DKY2</accession>
<gene>
    <name evidence="1" type="ORF">BRADI_1g24475v3</name>
</gene>
<protein>
    <submittedName>
        <fullName evidence="1 2">Uncharacterized protein</fullName>
    </submittedName>
</protein>
<dbReference type="EnsemblPlants" id="PNT74921">
    <property type="protein sequence ID" value="PNT74921"/>
    <property type="gene ID" value="BRADI_1g24475v3"/>
</dbReference>
<proteinExistence type="predicted"/>
<evidence type="ECO:0000313" key="1">
    <source>
        <dbReference type="EMBL" id="PNT74921.1"/>
    </source>
</evidence>
<dbReference type="Gramene" id="PNT74921">
    <property type="protein sequence ID" value="PNT74921"/>
    <property type="gene ID" value="BRADI_1g24475v3"/>
</dbReference>
<keyword evidence="3" id="KW-1185">Reference proteome</keyword>
<dbReference type="InParanoid" id="A0A2K2DKY2"/>
<reference evidence="2" key="3">
    <citation type="submission" date="2018-08" db="UniProtKB">
        <authorList>
            <consortium name="EnsemblPlants"/>
        </authorList>
    </citation>
    <scope>IDENTIFICATION</scope>
    <source>
        <strain evidence="2">cv. Bd21</strain>
    </source>
</reference>
<sequence length="96" mass="11068">MKHYLVVQVTPILQENYSQCSIWNQVFPSKACLHEASELMSRRSCGVVHRRPSHGCPSSVLMKLNQAKRQGETYDSRCSPQVLQDSVCRRRLEFDT</sequence>
<dbReference type="Proteomes" id="UP000008810">
    <property type="component" value="Chromosome 1"/>
</dbReference>
<dbReference type="AlphaFoldDB" id="A0A2K2DKY2"/>